<keyword evidence="2" id="KW-1185">Reference proteome</keyword>
<dbReference type="STRING" id="1173701.A0A066WWQ1"/>
<name>A0A066WWQ1_COLSU</name>
<accession>A0A066WWQ1</accession>
<dbReference type="HOGENOM" id="CLU_1510520_0_0_1"/>
<reference evidence="2" key="1">
    <citation type="journal article" date="2014" name="Genome Announc.">
        <title>Draft genome sequence of Colletotrichum sublineola, a destructive pathogen of cultivated sorghum.</title>
        <authorList>
            <person name="Baroncelli R."/>
            <person name="Sanz-Martin J.M."/>
            <person name="Rech G.E."/>
            <person name="Sukno S.A."/>
            <person name="Thon M.R."/>
        </authorList>
    </citation>
    <scope>NUCLEOTIDE SEQUENCE [LARGE SCALE GENOMIC DNA]</scope>
    <source>
        <strain evidence="2">TX430BB</strain>
    </source>
</reference>
<organism evidence="1 2">
    <name type="scientific">Colletotrichum sublineola</name>
    <name type="common">Sorghum anthracnose fungus</name>
    <dbReference type="NCBI Taxonomy" id="1173701"/>
    <lineage>
        <taxon>Eukaryota</taxon>
        <taxon>Fungi</taxon>
        <taxon>Dikarya</taxon>
        <taxon>Ascomycota</taxon>
        <taxon>Pezizomycotina</taxon>
        <taxon>Sordariomycetes</taxon>
        <taxon>Hypocreomycetidae</taxon>
        <taxon>Glomerellales</taxon>
        <taxon>Glomerellaceae</taxon>
        <taxon>Colletotrichum</taxon>
        <taxon>Colletotrichum graminicola species complex</taxon>
    </lineage>
</organism>
<dbReference type="Proteomes" id="UP000027238">
    <property type="component" value="Unassembled WGS sequence"/>
</dbReference>
<comment type="caution">
    <text evidence="1">The sequence shown here is derived from an EMBL/GenBank/DDBJ whole genome shotgun (WGS) entry which is preliminary data.</text>
</comment>
<dbReference type="EMBL" id="JMSE01001443">
    <property type="protein sequence ID" value="KDN61117.1"/>
    <property type="molecule type" value="Genomic_DNA"/>
</dbReference>
<evidence type="ECO:0000313" key="1">
    <source>
        <dbReference type="EMBL" id="KDN61117.1"/>
    </source>
</evidence>
<evidence type="ECO:0000313" key="2">
    <source>
        <dbReference type="Proteomes" id="UP000027238"/>
    </source>
</evidence>
<protein>
    <submittedName>
        <fullName evidence="1">Uncharacterized protein</fullName>
    </submittedName>
</protein>
<dbReference type="AlphaFoldDB" id="A0A066WWQ1"/>
<proteinExistence type="predicted"/>
<gene>
    <name evidence="1" type="ORF">CSUB01_00798</name>
</gene>
<sequence length="178" mass="19833">MGLVQTALLRFYIRIFDRTGLGEILWNGESQGNCIDSVGLAWSNAIIGVVMDILINDPDPPPSLVEEASRYADVLCRYSAPSPSQHNQYDLAFWTFIEVSVSILCCCMTAICRILAKALPTLCPKLDRYHSSDRCTDPSRRENQDPAPNLSLRVVVLDSLTTRLQLVLQDTEDITATQ</sequence>